<accession>A0A328E8W5</accession>
<feature type="region of interest" description="Disordered" evidence="7">
    <location>
        <begin position="1"/>
        <end position="98"/>
    </location>
</feature>
<sequence>MQETVRSDGAGKKKSSSRCLIIMNKGNGAGAPQRVATGSLQKSKTKRRRVISDDSESGEELLEACKRKADELSYNSPATHKSGVKGNNNSESGAKRSRLDSFDFDEYDEFDETVARDGYEDVIEKGTGSSREFRKGSSGKMMLEKSRDLNFDCSLNASRSRNKGFKGAAKNRISSEEDDADLPISVLKLKHQQASNDSIRLQGKNGVLKVMVNKKLDLSHKKHDFHASKSRKCSTSENVTNKNPEVQPIIYMGSEISEKQHLSLQRDKNKMKSCKVFMKTNTPASDSETDGTDKSPKRAPIAIPAGNSRQQQEHQQPTQLIPMAGNSLKMVEKEKNKFSTAKTISPVNSPINKEGKTKRNTSTEKQQLREKIRRILMDAGWTIDYRPRRNRDYLDAVYISPCGTAYWSIVKAYDAFLKQLEDDGDRNKSAHVSAPVSPLLEDINKLTRQTRKKTERELKKKRDDGASNGYKKTSRRESAQGTKSDKHDEPFSSCTRNNGNLLQGKLHARYQRNEFDTHKSISISEDRRLMNTKSIVAPACSLIRGRKSKIAGRCTLLVRSSEKGQNFEIDEYIHYPGKRTLLAWIIDSGTVKLSEKVQYMNRRKTRILLEGWITRDGIHCRCCSKILTVSKFELHAGSKSRQPFQNIVLECGVSLLQCLIDAWNRQDESERKGFYSIKIDGDDPNDDTCGICADGGDLICCDGCPSTFHQSCLGIMMLPAGDWHCPYCVCKFCGIAHESLMEDNMGTNELHLCILCEKKYHKLCGEDFKVDNVLHVKNKVPFTSFCGQTCQELYDQLGKIAGVKHELEAGFSWSIIQRADLDSNTSHCDFPQRVESNSKLAVALSIMDECFLPIVDRRSEINIIHNVVYNCGSNFSRLSFCGFYTAILERGDEIVCAASLRWFGIFLMSGVEVKNDSHPIGTLELSFKPKEKLMGTGVDGEIDGNWGRWRNSWGRVDGEIDGDVAHRIIAG</sequence>
<gene>
    <name evidence="9" type="ORF">DM860_001490</name>
</gene>
<dbReference type="InterPro" id="IPR001965">
    <property type="entry name" value="Znf_PHD"/>
</dbReference>
<dbReference type="InterPro" id="IPR032308">
    <property type="entry name" value="TDBD"/>
</dbReference>
<feature type="compositionally biased region" description="Polar residues" evidence="7">
    <location>
        <begin position="73"/>
        <end position="92"/>
    </location>
</feature>
<evidence type="ECO:0000256" key="4">
    <source>
        <dbReference type="ARBA" id="ARBA00022833"/>
    </source>
</evidence>
<dbReference type="Pfam" id="PF22970">
    <property type="entry name" value="DUF7028"/>
    <property type="match status" value="1"/>
</dbReference>
<dbReference type="Pfam" id="PF23209">
    <property type="entry name" value="IDM1_C"/>
    <property type="match status" value="1"/>
</dbReference>
<dbReference type="GO" id="GO:0005634">
    <property type="term" value="C:nucleus"/>
    <property type="evidence" value="ECO:0007669"/>
    <property type="project" value="UniProtKB-SubCell"/>
</dbReference>
<dbReference type="PANTHER" id="PTHR46508">
    <property type="entry name" value="PHD FINGER FAMILY PROTEIN"/>
    <property type="match status" value="1"/>
</dbReference>
<dbReference type="PANTHER" id="PTHR46508:SF3">
    <property type="entry name" value="ACYL-COA N-ACYLTRANSFERASE WITH RING_FYVE_PHD-TYPE ZINC FINGER PROTEIN"/>
    <property type="match status" value="1"/>
</dbReference>
<dbReference type="InterPro" id="IPR056511">
    <property type="entry name" value="IDM1_C"/>
</dbReference>
<dbReference type="GO" id="GO:0008270">
    <property type="term" value="F:zinc ion binding"/>
    <property type="evidence" value="ECO:0007669"/>
    <property type="project" value="UniProtKB-KW"/>
</dbReference>
<dbReference type="AlphaFoldDB" id="A0A328E8W5"/>
<dbReference type="Pfam" id="PF00628">
    <property type="entry name" value="PHD"/>
    <property type="match status" value="1"/>
</dbReference>
<evidence type="ECO:0000313" key="9">
    <source>
        <dbReference type="EMBL" id="RAL54362.1"/>
    </source>
</evidence>
<dbReference type="SMART" id="SM00249">
    <property type="entry name" value="PHD"/>
    <property type="match status" value="1"/>
</dbReference>
<dbReference type="PROSITE" id="PS50016">
    <property type="entry name" value="ZF_PHD_2"/>
    <property type="match status" value="1"/>
</dbReference>
<dbReference type="EMBL" id="NQVE01000009">
    <property type="protein sequence ID" value="RAL54362.1"/>
    <property type="molecule type" value="Genomic_DNA"/>
</dbReference>
<dbReference type="InterPro" id="IPR011011">
    <property type="entry name" value="Znf_FYVE_PHD"/>
</dbReference>
<keyword evidence="5" id="KW-0539">Nucleus</keyword>
<proteinExistence type="predicted"/>
<reference evidence="9 10" key="1">
    <citation type="submission" date="2018-06" db="EMBL/GenBank/DDBJ databases">
        <title>The Genome of Cuscuta australis (Dodder) Provides Insight into the Evolution of Plant Parasitism.</title>
        <authorList>
            <person name="Liu H."/>
        </authorList>
    </citation>
    <scope>NUCLEOTIDE SEQUENCE [LARGE SCALE GENOMIC DNA]</scope>
    <source>
        <strain evidence="10">cv. Yunnan</strain>
        <tissue evidence="9">Vines</tissue>
    </source>
</reference>
<dbReference type="InterPro" id="IPR054292">
    <property type="entry name" value="DUF7028"/>
</dbReference>
<dbReference type="InterPro" id="IPR019786">
    <property type="entry name" value="Zinc_finger_PHD-type_CS"/>
</dbReference>
<dbReference type="Pfam" id="PF16135">
    <property type="entry name" value="TDBD"/>
    <property type="match status" value="1"/>
</dbReference>
<evidence type="ECO:0000256" key="7">
    <source>
        <dbReference type="SAM" id="MobiDB-lite"/>
    </source>
</evidence>
<comment type="caution">
    <text evidence="9">The sequence shown here is derived from an EMBL/GenBank/DDBJ whole genome shotgun (WGS) entry which is preliminary data.</text>
</comment>
<dbReference type="Gene3D" id="3.30.40.10">
    <property type="entry name" value="Zinc/RING finger domain, C3HC4 (zinc finger)"/>
    <property type="match status" value="1"/>
</dbReference>
<keyword evidence="10" id="KW-1185">Reference proteome</keyword>
<keyword evidence="4" id="KW-0862">Zinc</keyword>
<evidence type="ECO:0000313" key="10">
    <source>
        <dbReference type="Proteomes" id="UP000249390"/>
    </source>
</evidence>
<name>A0A328E8W5_9ASTE</name>
<feature type="compositionally biased region" description="Basic residues" evidence="7">
    <location>
        <begin position="222"/>
        <end position="232"/>
    </location>
</feature>
<dbReference type="InterPro" id="IPR013083">
    <property type="entry name" value="Znf_RING/FYVE/PHD"/>
</dbReference>
<dbReference type="Proteomes" id="UP000249390">
    <property type="component" value="Unassembled WGS sequence"/>
</dbReference>
<feature type="region of interest" description="Disordered" evidence="7">
    <location>
        <begin position="344"/>
        <end position="367"/>
    </location>
</feature>
<feature type="compositionally biased region" description="Acidic residues" evidence="7">
    <location>
        <begin position="53"/>
        <end position="62"/>
    </location>
</feature>
<feature type="compositionally biased region" description="Basic and acidic residues" evidence="7">
    <location>
        <begin position="475"/>
        <end position="490"/>
    </location>
</feature>
<evidence type="ECO:0000259" key="8">
    <source>
        <dbReference type="PROSITE" id="PS50016"/>
    </source>
</evidence>
<comment type="subcellular location">
    <subcellularLocation>
        <location evidence="1">Nucleus</location>
    </subcellularLocation>
</comment>
<dbReference type="CDD" id="cd15532">
    <property type="entry name" value="PHD2_CHD_II"/>
    <property type="match status" value="1"/>
</dbReference>
<keyword evidence="3 6" id="KW-0863">Zinc-finger</keyword>
<organism evidence="9 10">
    <name type="scientific">Cuscuta australis</name>
    <dbReference type="NCBI Taxonomy" id="267555"/>
    <lineage>
        <taxon>Eukaryota</taxon>
        <taxon>Viridiplantae</taxon>
        <taxon>Streptophyta</taxon>
        <taxon>Embryophyta</taxon>
        <taxon>Tracheophyta</taxon>
        <taxon>Spermatophyta</taxon>
        <taxon>Magnoliopsida</taxon>
        <taxon>eudicotyledons</taxon>
        <taxon>Gunneridae</taxon>
        <taxon>Pentapetalae</taxon>
        <taxon>asterids</taxon>
        <taxon>lamiids</taxon>
        <taxon>Solanales</taxon>
        <taxon>Convolvulaceae</taxon>
        <taxon>Cuscuteae</taxon>
        <taxon>Cuscuta</taxon>
        <taxon>Cuscuta subgen. Grammica</taxon>
        <taxon>Cuscuta sect. Cleistogrammica</taxon>
    </lineage>
</organism>
<evidence type="ECO:0000256" key="1">
    <source>
        <dbReference type="ARBA" id="ARBA00004123"/>
    </source>
</evidence>
<dbReference type="SUPFAM" id="SSF57903">
    <property type="entry name" value="FYVE/PHD zinc finger"/>
    <property type="match status" value="1"/>
</dbReference>
<evidence type="ECO:0000256" key="6">
    <source>
        <dbReference type="PROSITE-ProRule" id="PRU00146"/>
    </source>
</evidence>
<evidence type="ECO:0000256" key="2">
    <source>
        <dbReference type="ARBA" id="ARBA00022723"/>
    </source>
</evidence>
<keyword evidence="2" id="KW-0479">Metal-binding</keyword>
<evidence type="ECO:0000256" key="3">
    <source>
        <dbReference type="ARBA" id="ARBA00022771"/>
    </source>
</evidence>
<feature type="region of interest" description="Disordered" evidence="7">
    <location>
        <begin position="222"/>
        <end position="241"/>
    </location>
</feature>
<dbReference type="InterPro" id="IPR019787">
    <property type="entry name" value="Znf_PHD-finger"/>
</dbReference>
<evidence type="ECO:0000256" key="5">
    <source>
        <dbReference type="ARBA" id="ARBA00023242"/>
    </source>
</evidence>
<protein>
    <recommendedName>
        <fullName evidence="8">PHD-type domain-containing protein</fullName>
    </recommendedName>
</protein>
<feature type="compositionally biased region" description="Polar residues" evidence="7">
    <location>
        <begin position="307"/>
        <end position="316"/>
    </location>
</feature>
<feature type="compositionally biased region" description="Basic and acidic residues" evidence="7">
    <location>
        <begin position="452"/>
        <end position="465"/>
    </location>
</feature>
<feature type="domain" description="PHD-type" evidence="8">
    <location>
        <begin position="686"/>
        <end position="731"/>
    </location>
</feature>
<feature type="region of interest" description="Disordered" evidence="7">
    <location>
        <begin position="278"/>
        <end position="316"/>
    </location>
</feature>
<dbReference type="PROSITE" id="PS01359">
    <property type="entry name" value="ZF_PHD_1"/>
    <property type="match status" value="1"/>
</dbReference>
<feature type="compositionally biased region" description="Basic and acidic residues" evidence="7">
    <location>
        <begin position="1"/>
        <end position="11"/>
    </location>
</feature>
<feature type="region of interest" description="Disordered" evidence="7">
    <location>
        <begin position="442"/>
        <end position="499"/>
    </location>
</feature>